<accession>A0ABN0Q0Q9</accession>
<proteinExistence type="predicted"/>
<organism evidence="2 3">
    <name type="scientific">Acinetobacter lwoffii NCTC 5866 = CIP 64.10 = NIPH 512</name>
    <dbReference type="NCBI Taxonomy" id="981327"/>
    <lineage>
        <taxon>Bacteria</taxon>
        <taxon>Pseudomonadati</taxon>
        <taxon>Pseudomonadota</taxon>
        <taxon>Gammaproteobacteria</taxon>
        <taxon>Moraxellales</taxon>
        <taxon>Moraxellaceae</taxon>
        <taxon>Acinetobacter</taxon>
    </lineage>
</organism>
<reference evidence="2 3" key="1">
    <citation type="submission" date="2013-10" db="EMBL/GenBank/DDBJ databases">
        <title>The Genome Sequence of Acinetobacter lwoffii NIPH 512.</title>
        <authorList>
            <consortium name="The Broad Institute Genomics Platform"/>
            <consortium name="The Broad Institute Genome Sequencing Center for Infectious Disease"/>
            <person name="Cerqueira G."/>
            <person name="Feldgarden M."/>
            <person name="Courvalin P."/>
            <person name="Grillot-Courvalin C."/>
            <person name="Clermont D."/>
            <person name="Rocha E."/>
            <person name="Yoon E.-J."/>
            <person name="Nemec A."/>
            <person name="Young S.K."/>
            <person name="Zeng Q."/>
            <person name="Gargeya S."/>
            <person name="Fitzgerald M."/>
            <person name="Abouelleil A."/>
            <person name="Alvarado L."/>
            <person name="Berlin A.M."/>
            <person name="Chapman S.B."/>
            <person name="Gainer-Dewar J."/>
            <person name="Goldberg J."/>
            <person name="Gnerre S."/>
            <person name="Griggs A."/>
            <person name="Gujja S."/>
            <person name="Hansen M."/>
            <person name="Howarth C."/>
            <person name="Imamovic A."/>
            <person name="Ireland A."/>
            <person name="Larimer J."/>
            <person name="McCowan C."/>
            <person name="Murphy C."/>
            <person name="Pearson M."/>
            <person name="Poon T.W."/>
            <person name="Priest M."/>
            <person name="Roberts A."/>
            <person name="Saif S."/>
            <person name="Shea T."/>
            <person name="Sykes S."/>
            <person name="Wortman J."/>
            <person name="Nusbaum C."/>
            <person name="Birren B."/>
        </authorList>
    </citation>
    <scope>NUCLEOTIDE SEQUENCE [LARGE SCALE GENOMIC DNA]</scope>
    <source>
        <strain evidence="2 3">NIPH 512</strain>
    </source>
</reference>
<evidence type="ECO:0000313" key="3">
    <source>
        <dbReference type="Proteomes" id="UP000018465"/>
    </source>
</evidence>
<evidence type="ECO:0000313" key="2">
    <source>
        <dbReference type="EMBL" id="ESJ96402.1"/>
    </source>
</evidence>
<keyword evidence="3" id="KW-1185">Reference proteome</keyword>
<evidence type="ECO:0000256" key="1">
    <source>
        <dbReference type="SAM" id="MobiDB-lite"/>
    </source>
</evidence>
<gene>
    <name evidence="2" type="ORF">P800_01226</name>
</gene>
<dbReference type="RefSeq" id="WP_004645325.1">
    <property type="nucleotide sequence ID" value="NZ_KI530561.1"/>
</dbReference>
<name>A0ABN0Q0Q9_ACILW</name>
<dbReference type="EMBL" id="AYHO01000002">
    <property type="protein sequence ID" value="ESJ96402.1"/>
    <property type="molecule type" value="Genomic_DNA"/>
</dbReference>
<feature type="region of interest" description="Disordered" evidence="1">
    <location>
        <begin position="55"/>
        <end position="75"/>
    </location>
</feature>
<comment type="caution">
    <text evidence="2">The sequence shown here is derived from an EMBL/GenBank/DDBJ whole genome shotgun (WGS) entry which is preliminary data.</text>
</comment>
<protein>
    <submittedName>
        <fullName evidence="2">Uncharacterized protein</fullName>
    </submittedName>
</protein>
<dbReference type="Proteomes" id="UP000018465">
    <property type="component" value="Unassembled WGS sequence"/>
</dbReference>
<sequence>MKDVELKLIEGTNQFVLVDAETKQEIGIQSNVSAECSVDGMTIVTATFQIPPKKKTPVMRSSINQKDIELSNQRK</sequence>